<dbReference type="InterPro" id="IPR019585">
    <property type="entry name" value="Rpn7/CSN1"/>
</dbReference>
<dbReference type="GO" id="GO:0043161">
    <property type="term" value="P:proteasome-mediated ubiquitin-dependent protein catabolic process"/>
    <property type="evidence" value="ECO:0007669"/>
    <property type="project" value="TreeGrafter"/>
</dbReference>
<dbReference type="InterPro" id="IPR011990">
    <property type="entry name" value="TPR-like_helical_dom_sf"/>
</dbReference>
<comment type="similarity">
    <text evidence="1">Belongs to the proteasome subunit S10 family.</text>
</comment>
<proteinExistence type="inferred from homology"/>
<dbReference type="Gene3D" id="1.25.40.570">
    <property type="match status" value="1"/>
</dbReference>
<dbReference type="SMART" id="SM00088">
    <property type="entry name" value="PINT"/>
    <property type="match status" value="1"/>
</dbReference>
<dbReference type="InterPro" id="IPR045135">
    <property type="entry name" value="Rpn7_N"/>
</dbReference>
<dbReference type="EMBL" id="GDRN01060552">
    <property type="protein sequence ID" value="JAI65348.1"/>
    <property type="molecule type" value="Transcribed_RNA"/>
</dbReference>
<dbReference type="PANTHER" id="PTHR14145">
    <property type="entry name" value="26S PROTESOME SUBUNIT 6"/>
    <property type="match status" value="1"/>
</dbReference>
<dbReference type="GO" id="GO:0005838">
    <property type="term" value="C:proteasome regulatory particle"/>
    <property type="evidence" value="ECO:0007669"/>
    <property type="project" value="TreeGrafter"/>
</dbReference>
<evidence type="ECO:0000256" key="3">
    <source>
        <dbReference type="ARBA" id="ARBA00022942"/>
    </source>
</evidence>
<feature type="domain" description="PCI" evidence="5">
    <location>
        <begin position="193"/>
        <end position="361"/>
    </location>
</feature>
<dbReference type="SUPFAM" id="SSF48452">
    <property type="entry name" value="TPR-like"/>
    <property type="match status" value="1"/>
</dbReference>
<dbReference type="Pfam" id="PF21154">
    <property type="entry name" value="RPN7_PSMD6_C"/>
    <property type="match status" value="1"/>
</dbReference>
<dbReference type="Pfam" id="PF10602">
    <property type="entry name" value="RPN7"/>
    <property type="match status" value="1"/>
</dbReference>
<dbReference type="InterPro" id="IPR036390">
    <property type="entry name" value="WH_DNA-bd_sf"/>
</dbReference>
<dbReference type="Pfam" id="PF01399">
    <property type="entry name" value="PCI"/>
    <property type="match status" value="1"/>
</dbReference>
<accession>A0A0P4WTY2</accession>
<dbReference type="InterPro" id="IPR049549">
    <property type="entry name" value="RPN7_PSMD6_C"/>
</dbReference>
<dbReference type="SUPFAM" id="SSF46785">
    <property type="entry name" value="Winged helix' DNA-binding domain"/>
    <property type="match status" value="1"/>
</dbReference>
<evidence type="ECO:0000256" key="1">
    <source>
        <dbReference type="ARBA" id="ARBA00005717"/>
    </source>
</evidence>
<organism evidence="6">
    <name type="scientific">Scylla olivacea</name>
    <name type="common">Orange mud crab</name>
    <name type="synonym">Cancer olivacea</name>
    <dbReference type="NCBI Taxonomy" id="85551"/>
    <lineage>
        <taxon>Eukaryota</taxon>
        <taxon>Metazoa</taxon>
        <taxon>Ecdysozoa</taxon>
        <taxon>Arthropoda</taxon>
        <taxon>Crustacea</taxon>
        <taxon>Multicrustacea</taxon>
        <taxon>Malacostraca</taxon>
        <taxon>Eumalacostraca</taxon>
        <taxon>Eucarida</taxon>
        <taxon>Decapoda</taxon>
        <taxon>Pleocyemata</taxon>
        <taxon>Brachyura</taxon>
        <taxon>Eubrachyura</taxon>
        <taxon>Portunoidea</taxon>
        <taxon>Portunidae</taxon>
        <taxon>Portuninae</taxon>
        <taxon>Scylla</taxon>
    </lineage>
</organism>
<feature type="coiled-coil region" evidence="4">
    <location>
        <begin position="70"/>
        <end position="108"/>
    </location>
</feature>
<reference evidence="6" key="1">
    <citation type="submission" date="2015-09" db="EMBL/GenBank/DDBJ databases">
        <title>Scylla olivacea transcriptome.</title>
        <authorList>
            <person name="Ikhwanuddin M."/>
        </authorList>
    </citation>
    <scope>NUCLEOTIDE SEQUENCE</scope>
</reference>
<protein>
    <recommendedName>
        <fullName evidence="2">26S proteasome non-ATPase regulatory subunit 6</fullName>
    </recommendedName>
</protein>
<dbReference type="FunFam" id="1.25.40.570:FF:000005">
    <property type="entry name" value="26S proteasome regulatory subunit N7"/>
    <property type="match status" value="1"/>
</dbReference>
<keyword evidence="3" id="KW-0647">Proteasome</keyword>
<dbReference type="PANTHER" id="PTHR14145:SF1">
    <property type="entry name" value="26S PROTEASOME NON-ATPASE REGULATORY SUBUNIT 6"/>
    <property type="match status" value="1"/>
</dbReference>
<evidence type="ECO:0000256" key="4">
    <source>
        <dbReference type="SAM" id="Coils"/>
    </source>
</evidence>
<keyword evidence="4" id="KW-0175">Coiled coil</keyword>
<dbReference type="PROSITE" id="PS50250">
    <property type="entry name" value="PCI"/>
    <property type="match status" value="1"/>
</dbReference>
<dbReference type="AlphaFoldDB" id="A0A0P4WTY2"/>
<name>A0A0P4WTY2_SCYOL</name>
<evidence type="ECO:0000256" key="2">
    <source>
        <dbReference type="ARBA" id="ARBA00014932"/>
    </source>
</evidence>
<evidence type="ECO:0000259" key="5">
    <source>
        <dbReference type="PROSITE" id="PS50250"/>
    </source>
</evidence>
<evidence type="ECO:0000313" key="6">
    <source>
        <dbReference type="EMBL" id="JAI65348.1"/>
    </source>
</evidence>
<sequence>MPVENLEEQGLEKNPDLHLAQLKFKLTLSDFKNDPAIKEELVQAIEKDNMAPFYEECCRDLGWQLDSGLLERMKKENETELKTMNEAIDEAEKSMGETEIREANLKKAEYLSRIGDKEEAIKAFAKTYDKTVSLGQRLDLVFHNIRLGLFYLDHSLITRNLEKAKSLIEEGGDWDRRNRLKVYEGVYCMAIRDFKKAANLFLDTISTFTSYELMDYTRFVGYTVLVCMIALPRNDLRTKVVKGSEIQEVLHSSQDLKTYLLSLYECQYQTFFQKLAWVENELQHDRLLAPHYRYYVREMRILAYTQLLESYRSLTLQYMATAFGVSTEFIDRELSRYIAAGRLHCKIDKVGGIVETNRPDSKNWQYQAVIKHGDILLNRVQKLSRVINI</sequence>
<dbReference type="InterPro" id="IPR000717">
    <property type="entry name" value="PCI_dom"/>
</dbReference>